<proteinExistence type="predicted"/>
<sequence length="36" mass="3620">VKIGLFIGGAGSAGTLQGQISQIVEAEKAGFDSLWA</sequence>
<evidence type="ECO:0000313" key="1">
    <source>
        <dbReference type="EMBL" id="SVD56012.1"/>
    </source>
</evidence>
<evidence type="ECO:0008006" key="2">
    <source>
        <dbReference type="Google" id="ProtNLM"/>
    </source>
</evidence>
<reference evidence="1" key="1">
    <citation type="submission" date="2018-05" db="EMBL/GenBank/DDBJ databases">
        <authorList>
            <person name="Lanie J.A."/>
            <person name="Ng W.-L."/>
            <person name="Kazmierczak K.M."/>
            <person name="Andrzejewski T.M."/>
            <person name="Davidsen T.M."/>
            <person name="Wayne K.J."/>
            <person name="Tettelin H."/>
            <person name="Glass J.I."/>
            <person name="Rusch D."/>
            <person name="Podicherti R."/>
            <person name="Tsui H.-C.T."/>
            <person name="Winkler M.E."/>
        </authorList>
    </citation>
    <scope>NUCLEOTIDE SEQUENCE</scope>
</reference>
<protein>
    <recommendedName>
        <fullName evidence="2">Luciferase-like domain-containing protein</fullName>
    </recommendedName>
</protein>
<gene>
    <name evidence="1" type="ORF">METZ01_LOCUS408866</name>
</gene>
<feature type="non-terminal residue" evidence="1">
    <location>
        <position position="1"/>
    </location>
</feature>
<organism evidence="1">
    <name type="scientific">marine metagenome</name>
    <dbReference type="NCBI Taxonomy" id="408172"/>
    <lineage>
        <taxon>unclassified sequences</taxon>
        <taxon>metagenomes</taxon>
        <taxon>ecological metagenomes</taxon>
    </lineage>
</organism>
<accession>A0A382WB41</accession>
<name>A0A382WB41_9ZZZZ</name>
<dbReference type="AlphaFoldDB" id="A0A382WB41"/>
<dbReference type="EMBL" id="UINC01158455">
    <property type="protein sequence ID" value="SVD56012.1"/>
    <property type="molecule type" value="Genomic_DNA"/>
</dbReference>
<feature type="non-terminal residue" evidence="1">
    <location>
        <position position="36"/>
    </location>
</feature>